<evidence type="ECO:0000313" key="2">
    <source>
        <dbReference type="EMBL" id="ATC89879.1"/>
    </source>
</evidence>
<keyword evidence="1" id="KW-0812">Transmembrane</keyword>
<organism evidence="2 3">
    <name type="scientific">Pseudoalteromonas issachenkonii</name>
    <dbReference type="NCBI Taxonomy" id="152297"/>
    <lineage>
        <taxon>Bacteria</taxon>
        <taxon>Pseudomonadati</taxon>
        <taxon>Pseudomonadota</taxon>
        <taxon>Gammaproteobacteria</taxon>
        <taxon>Alteromonadales</taxon>
        <taxon>Pseudoalteromonadaceae</taxon>
        <taxon>Pseudoalteromonas</taxon>
    </lineage>
</organism>
<evidence type="ECO:0000256" key="1">
    <source>
        <dbReference type="SAM" id="Phobius"/>
    </source>
</evidence>
<proteinExistence type="predicted"/>
<dbReference type="Proteomes" id="UP000217258">
    <property type="component" value="Chromosome I"/>
</dbReference>
<keyword evidence="3" id="KW-1185">Reference proteome</keyword>
<protein>
    <recommendedName>
        <fullName evidence="4">Membrane protein triplicated sequence</fullName>
    </recommendedName>
</protein>
<feature type="transmembrane region" description="Helical" evidence="1">
    <location>
        <begin position="38"/>
        <end position="57"/>
    </location>
</feature>
<name>A0ABN5C106_9GAMM</name>
<keyword evidence="1" id="KW-1133">Transmembrane helix</keyword>
<feature type="transmembrane region" description="Helical" evidence="1">
    <location>
        <begin position="6"/>
        <end position="26"/>
    </location>
</feature>
<accession>A0ABN5C106</accession>
<feature type="transmembrane region" description="Helical" evidence="1">
    <location>
        <begin position="93"/>
        <end position="110"/>
    </location>
</feature>
<dbReference type="EMBL" id="CP011030">
    <property type="protein sequence ID" value="ATC89879.1"/>
    <property type="molecule type" value="Genomic_DNA"/>
</dbReference>
<sequence>MYYVDLFLADYIDAFIQWGFLMALLYTFVSSINTANKLLVYLASIMFFSYLIGDFLLVFKNVYLNWIFFDFATVCIIFIITKASSFESDVAKNYIVSGLLINACLTYAIYIDLYINWNSDPWWLWSLYSMGVNVVDLLMIIAIFINKDFLGLMKLKGRLFRLRAEFKSP</sequence>
<reference evidence="2 3" key="1">
    <citation type="submission" date="2015-06" db="EMBL/GenBank/DDBJ databases">
        <authorList>
            <person name="Xie B.-B."/>
            <person name="Rong J.-C."/>
            <person name="Qin Q.-L."/>
            <person name="Zhang Y.-Z."/>
        </authorList>
    </citation>
    <scope>NUCLEOTIDE SEQUENCE [LARGE SCALE GENOMIC DNA]</scope>
    <source>
        <strain evidence="2 3">KMM 3549</strain>
    </source>
</reference>
<gene>
    <name evidence="2" type="ORF">PISS_a0889</name>
</gene>
<keyword evidence="1" id="KW-0472">Membrane</keyword>
<evidence type="ECO:0000313" key="3">
    <source>
        <dbReference type="Proteomes" id="UP000217258"/>
    </source>
</evidence>
<evidence type="ECO:0008006" key="4">
    <source>
        <dbReference type="Google" id="ProtNLM"/>
    </source>
</evidence>
<feature type="transmembrane region" description="Helical" evidence="1">
    <location>
        <begin position="63"/>
        <end position="81"/>
    </location>
</feature>
<feature type="transmembrane region" description="Helical" evidence="1">
    <location>
        <begin position="122"/>
        <end position="145"/>
    </location>
</feature>